<sequence>MGISPDPPFDDSKPNIVMGYPSIDRYHHQAHQIYPPYQPHAQTYATSSFQDLEKYPNSNPYPQQYDDFYYQQQQQHYKPLVPEKDDKASFGSMMLILMIVLIACMGLMSLVMWFLFGTSIPQFEVTSFKISNFNATNTTFTGTWTGELSVKNTNHELAVDFDRVRSSVFYKEVSMGISSLDSFKLNKKQHSNIGFSMSSEQMENLSKFDGWVLPAIAKDRSGGVVVFSVRLAMKCDFISGNVASRKESLRVLCDNLHVKFTDSGEGTYVRGPKDKCLIRLHGDKVE</sequence>
<evidence type="ECO:0008006" key="6">
    <source>
        <dbReference type="Google" id="ProtNLM"/>
    </source>
</evidence>
<keyword evidence="3" id="KW-1133">Transmembrane helix</keyword>
<dbReference type="AlphaFoldDB" id="A0AAV6X9K2"/>
<evidence type="ECO:0000313" key="5">
    <source>
        <dbReference type="Proteomes" id="UP000826271"/>
    </source>
</evidence>
<dbReference type="PANTHER" id="PTHR31234">
    <property type="entry name" value="LATE EMBRYOGENESIS ABUNDANT (LEA) HYDROXYPROLINE-RICH GLYCOPROTEIN FAMILY"/>
    <property type="match status" value="1"/>
</dbReference>
<gene>
    <name evidence="4" type="ORF">BUALT_Bualt09G0103500</name>
</gene>
<comment type="caution">
    <text evidence="4">The sequence shown here is derived from an EMBL/GenBank/DDBJ whole genome shotgun (WGS) entry which is preliminary data.</text>
</comment>
<keyword evidence="3" id="KW-0812">Transmembrane</keyword>
<evidence type="ECO:0000256" key="1">
    <source>
        <dbReference type="ARBA" id="ARBA00004370"/>
    </source>
</evidence>
<keyword evidence="5" id="KW-1185">Reference proteome</keyword>
<keyword evidence="2 3" id="KW-0472">Membrane</keyword>
<evidence type="ECO:0000313" key="4">
    <source>
        <dbReference type="EMBL" id="KAG8376819.1"/>
    </source>
</evidence>
<proteinExistence type="predicted"/>
<name>A0AAV6X9K2_9LAMI</name>
<dbReference type="PANTHER" id="PTHR31234:SF2">
    <property type="entry name" value="OS05G0199100 PROTEIN"/>
    <property type="match status" value="1"/>
</dbReference>
<dbReference type="GO" id="GO:0098542">
    <property type="term" value="P:defense response to other organism"/>
    <property type="evidence" value="ECO:0007669"/>
    <property type="project" value="InterPro"/>
</dbReference>
<organism evidence="4 5">
    <name type="scientific">Buddleja alternifolia</name>
    <dbReference type="NCBI Taxonomy" id="168488"/>
    <lineage>
        <taxon>Eukaryota</taxon>
        <taxon>Viridiplantae</taxon>
        <taxon>Streptophyta</taxon>
        <taxon>Embryophyta</taxon>
        <taxon>Tracheophyta</taxon>
        <taxon>Spermatophyta</taxon>
        <taxon>Magnoliopsida</taxon>
        <taxon>eudicotyledons</taxon>
        <taxon>Gunneridae</taxon>
        <taxon>Pentapetalae</taxon>
        <taxon>asterids</taxon>
        <taxon>lamiids</taxon>
        <taxon>Lamiales</taxon>
        <taxon>Scrophulariaceae</taxon>
        <taxon>Buddlejeae</taxon>
        <taxon>Buddleja</taxon>
    </lineage>
</organism>
<dbReference type="EMBL" id="WHWC01000009">
    <property type="protein sequence ID" value="KAG8376819.1"/>
    <property type="molecule type" value="Genomic_DNA"/>
</dbReference>
<protein>
    <recommendedName>
        <fullName evidence="6">Late embryogenesis abundant protein LEA-2 subgroup domain-containing protein</fullName>
    </recommendedName>
</protein>
<accession>A0AAV6X9K2</accession>
<feature type="transmembrane region" description="Helical" evidence="3">
    <location>
        <begin position="94"/>
        <end position="116"/>
    </location>
</feature>
<dbReference type="GO" id="GO:0005886">
    <property type="term" value="C:plasma membrane"/>
    <property type="evidence" value="ECO:0007669"/>
    <property type="project" value="TreeGrafter"/>
</dbReference>
<dbReference type="Proteomes" id="UP000826271">
    <property type="component" value="Unassembled WGS sequence"/>
</dbReference>
<dbReference type="InterPro" id="IPR044839">
    <property type="entry name" value="NDR1-like"/>
</dbReference>
<reference evidence="4" key="1">
    <citation type="submission" date="2019-10" db="EMBL/GenBank/DDBJ databases">
        <authorList>
            <person name="Zhang R."/>
            <person name="Pan Y."/>
            <person name="Wang J."/>
            <person name="Ma R."/>
            <person name="Yu S."/>
        </authorList>
    </citation>
    <scope>NUCLEOTIDE SEQUENCE</scope>
    <source>
        <strain evidence="4">LA-IB0</strain>
        <tissue evidence="4">Leaf</tissue>
    </source>
</reference>
<evidence type="ECO:0000256" key="2">
    <source>
        <dbReference type="ARBA" id="ARBA00023136"/>
    </source>
</evidence>
<evidence type="ECO:0000256" key="3">
    <source>
        <dbReference type="SAM" id="Phobius"/>
    </source>
</evidence>
<comment type="subcellular location">
    <subcellularLocation>
        <location evidence="1">Membrane</location>
    </subcellularLocation>
</comment>